<name>A0AB34IBY1_PRYPA</name>
<feature type="non-terminal residue" evidence="4">
    <location>
        <position position="169"/>
    </location>
</feature>
<dbReference type="InterPro" id="IPR052725">
    <property type="entry name" value="GS_Type-3"/>
</dbReference>
<keyword evidence="5" id="KW-1185">Reference proteome</keyword>
<evidence type="ECO:0000313" key="5">
    <source>
        <dbReference type="Proteomes" id="UP001515480"/>
    </source>
</evidence>
<dbReference type="PANTHER" id="PTHR42974:SF1">
    <property type="entry name" value="TYPE-3 GLUTAMINE SYNTHETASE"/>
    <property type="match status" value="1"/>
</dbReference>
<organism evidence="4 5">
    <name type="scientific">Prymnesium parvum</name>
    <name type="common">Toxic golden alga</name>
    <dbReference type="NCBI Taxonomy" id="97485"/>
    <lineage>
        <taxon>Eukaryota</taxon>
        <taxon>Haptista</taxon>
        <taxon>Haptophyta</taxon>
        <taxon>Prymnesiophyceae</taxon>
        <taxon>Prymnesiales</taxon>
        <taxon>Prymnesiaceae</taxon>
        <taxon>Prymnesium</taxon>
    </lineage>
</organism>
<dbReference type="Gene3D" id="3.30.590.10">
    <property type="entry name" value="Glutamine synthetase/guanido kinase, catalytic domain"/>
    <property type="match status" value="1"/>
</dbReference>
<dbReference type="InterPro" id="IPR022147">
    <property type="entry name" value="GSIII_N"/>
</dbReference>
<gene>
    <name evidence="4" type="ORF">AB1Y20_016743</name>
</gene>
<dbReference type="Proteomes" id="UP001515480">
    <property type="component" value="Unassembled WGS sequence"/>
</dbReference>
<dbReference type="EMBL" id="JBGBPQ010000032">
    <property type="protein sequence ID" value="KAL1495374.1"/>
    <property type="molecule type" value="Genomic_DNA"/>
</dbReference>
<accession>A0AB34IBY1</accession>
<protein>
    <recommendedName>
        <fullName evidence="3">GS catalytic domain-containing protein</fullName>
    </recommendedName>
</protein>
<dbReference type="Pfam" id="PF12437">
    <property type="entry name" value="GSIII_N"/>
    <property type="match status" value="1"/>
</dbReference>
<evidence type="ECO:0000256" key="1">
    <source>
        <dbReference type="PROSITE-ProRule" id="PRU01331"/>
    </source>
</evidence>
<evidence type="ECO:0000259" key="3">
    <source>
        <dbReference type="PROSITE" id="PS51987"/>
    </source>
</evidence>
<evidence type="ECO:0000313" key="4">
    <source>
        <dbReference type="EMBL" id="KAL1495374.1"/>
    </source>
</evidence>
<proteinExistence type="inferred from homology"/>
<dbReference type="Pfam" id="PF00120">
    <property type="entry name" value="Gln-synt_C"/>
    <property type="match status" value="1"/>
</dbReference>
<comment type="caution">
    <text evidence="4">The sequence shown here is derived from an EMBL/GenBank/DDBJ whole genome shotgun (WGS) entry which is preliminary data.</text>
</comment>
<reference evidence="4 5" key="1">
    <citation type="journal article" date="2024" name="Science">
        <title>Giant polyketide synthase enzymes in the biosynthesis of giant marine polyether toxins.</title>
        <authorList>
            <person name="Fallon T.R."/>
            <person name="Shende V.V."/>
            <person name="Wierzbicki I.H."/>
            <person name="Pendleton A.L."/>
            <person name="Watervoot N.F."/>
            <person name="Auber R.P."/>
            <person name="Gonzalez D.J."/>
            <person name="Wisecaver J.H."/>
            <person name="Moore B.S."/>
        </authorList>
    </citation>
    <scope>NUCLEOTIDE SEQUENCE [LARGE SCALE GENOMIC DNA]</scope>
    <source>
        <strain evidence="4 5">12B1</strain>
    </source>
</reference>
<dbReference type="GO" id="GO:0004356">
    <property type="term" value="F:glutamine synthetase activity"/>
    <property type="evidence" value="ECO:0007669"/>
    <property type="project" value="InterPro"/>
</dbReference>
<feature type="domain" description="GS catalytic" evidence="3">
    <location>
        <begin position="24"/>
        <end position="169"/>
    </location>
</feature>
<dbReference type="PROSITE" id="PS51987">
    <property type="entry name" value="GS_CATALYTIC"/>
    <property type="match status" value="1"/>
</dbReference>
<dbReference type="InterPro" id="IPR008146">
    <property type="entry name" value="Gln_synth_cat_dom"/>
</dbReference>
<dbReference type="AlphaFoldDB" id="A0AB34IBY1"/>
<dbReference type="PANTHER" id="PTHR42974">
    <property type="entry name" value="GLUTAMINE SYNTHETASE"/>
    <property type="match status" value="1"/>
</dbReference>
<evidence type="ECO:0000256" key="2">
    <source>
        <dbReference type="RuleBase" id="RU000384"/>
    </source>
</evidence>
<dbReference type="InterPro" id="IPR014746">
    <property type="entry name" value="Gln_synth/guanido_kin_cat_dom"/>
</dbReference>
<sequence length="169" mass="19234">MFIRNDTLYIPTVFVSFYGKALDEKTPLLRAMEAVSLAGTRLLKLLGHEAKWVKPMIGLEQEFFLVPREAYYKRPDLQLAGRTVMGAFPARGQELSDHYMAPLNPVALACMREMQHEAFKMGIPLNTRHREVAPNQYECAPYFGIATTQIDENLMVMELMEEIAAKHGL</sequence>
<dbReference type="SUPFAM" id="SSF55931">
    <property type="entry name" value="Glutamine synthetase/guanido kinase"/>
    <property type="match status" value="1"/>
</dbReference>
<comment type="similarity">
    <text evidence="1 2">Belongs to the glutamine synthetase family.</text>
</comment>